<evidence type="ECO:0000313" key="3">
    <source>
        <dbReference type="EMBL" id="TVY55131.1"/>
    </source>
</evidence>
<sequence>MGSSKSCLICYDLNLDKIPKHKDECSSDGRALNWMSSSDLRSSATHKRIHDSDKKKSREKGCETCGLLKDAIDTLIRRGLTQLASRSTLDAKELEYSIAVTEQDDDSDDASDNLSNDLSDDDPNDDEKEESRKDTKMENESTSLRLVLRCKLPVELGERQKSHSWEEFEVELYTLPGCPASPWPAISTAGEVLTTLDGEQSAQIIKSWLRKCDIDETHKLCQEKTSTREGNMLPKRVLEIDNDKIRLIETKGMAGKYIALSHCWGKEQILVTTGKTIEKRMANIELEELPQTFRDAVEVTRSLGILYLWIDSLCIIQGDPLDWEEQSAVMADIYARCYLNIAATRSSSGKEGFLGPRWTSRDTLTKTMWAEERTPPQIRTQEVKSFPVPTKENSLDHGIRVRLSLNSSHETVQTGRWIRQHIKTAPLLQRAWVHQEWTLSPRTVHFHANEMIWYCEVEQLCECKTLDNKALGGDGWSASKDRIANLGKLEKKEALHGLWRTIVEDYVLLDLTYESDRLPAISGLASRFSEYLPKGDRYLAGLWKSDLARDLLWDCGSAGTGGPTRKRVLGSGLPPSWSWASIHWGGEDSDMSWEKESKPKLAKWAETVTYEQDSRVRIYSAECETTVTNPFGSVSGGTIHMEAVLCAIVTLPEDEWEDIETSDDGTFSDEVSDTGISSTQTKHSDTSGRSKGSVANGDEIPHISPVSEPEGSQSGSIASATINHSRSFTDLLSSIVTKPHNIFNSLHLDYDTKAEHLASVSAESTIYCLFIGAFSANFDHDSNPHKTLRGLILRPSAEVSDAFERIGCFTQHIEDWTTSTEVFTKEATVAKIKLV</sequence>
<accession>A0A7D8Z7H7</accession>
<feature type="compositionally biased region" description="Acidic residues" evidence="1">
    <location>
        <begin position="659"/>
        <end position="672"/>
    </location>
</feature>
<feature type="compositionally biased region" description="Acidic residues" evidence="1">
    <location>
        <begin position="102"/>
        <end position="111"/>
    </location>
</feature>
<feature type="domain" description="Heterokaryon incompatibility" evidence="2">
    <location>
        <begin position="257"/>
        <end position="436"/>
    </location>
</feature>
<dbReference type="EMBL" id="QGMG01000271">
    <property type="protein sequence ID" value="TVY55131.1"/>
    <property type="molecule type" value="Genomic_DNA"/>
</dbReference>
<protein>
    <recommendedName>
        <fullName evidence="2">Heterokaryon incompatibility domain-containing protein</fullName>
    </recommendedName>
</protein>
<evidence type="ECO:0000256" key="1">
    <source>
        <dbReference type="SAM" id="MobiDB-lite"/>
    </source>
</evidence>
<feature type="region of interest" description="Disordered" evidence="1">
    <location>
        <begin position="36"/>
        <end position="55"/>
    </location>
</feature>
<dbReference type="PANTHER" id="PTHR33112:SF16">
    <property type="entry name" value="HETEROKARYON INCOMPATIBILITY DOMAIN-CONTAINING PROTEIN"/>
    <property type="match status" value="1"/>
</dbReference>
<feature type="region of interest" description="Disordered" evidence="1">
    <location>
        <begin position="659"/>
        <end position="717"/>
    </location>
</feature>
<feature type="region of interest" description="Disordered" evidence="1">
    <location>
        <begin position="100"/>
        <end position="140"/>
    </location>
</feature>
<dbReference type="OrthoDB" id="3486565at2759"/>
<gene>
    <name evidence="3" type="ORF">LCER1_G003352</name>
</gene>
<organism evidence="3 4">
    <name type="scientific">Lachnellula cervina</name>
    <dbReference type="NCBI Taxonomy" id="1316786"/>
    <lineage>
        <taxon>Eukaryota</taxon>
        <taxon>Fungi</taxon>
        <taxon>Dikarya</taxon>
        <taxon>Ascomycota</taxon>
        <taxon>Pezizomycotina</taxon>
        <taxon>Leotiomycetes</taxon>
        <taxon>Helotiales</taxon>
        <taxon>Lachnaceae</taxon>
        <taxon>Lachnellula</taxon>
    </lineage>
</organism>
<dbReference type="Pfam" id="PF06985">
    <property type="entry name" value="HET"/>
    <property type="match status" value="1"/>
</dbReference>
<dbReference type="InterPro" id="IPR010730">
    <property type="entry name" value="HET"/>
</dbReference>
<dbReference type="Proteomes" id="UP000481288">
    <property type="component" value="Unassembled WGS sequence"/>
</dbReference>
<dbReference type="AlphaFoldDB" id="A0A7D8Z7H7"/>
<proteinExistence type="predicted"/>
<evidence type="ECO:0000259" key="2">
    <source>
        <dbReference type="Pfam" id="PF06985"/>
    </source>
</evidence>
<feature type="compositionally biased region" description="Acidic residues" evidence="1">
    <location>
        <begin position="118"/>
        <end position="128"/>
    </location>
</feature>
<name>A0A7D8Z7H7_9HELO</name>
<keyword evidence="4" id="KW-1185">Reference proteome</keyword>
<feature type="compositionally biased region" description="Basic and acidic residues" evidence="1">
    <location>
        <begin position="129"/>
        <end position="139"/>
    </location>
</feature>
<comment type="caution">
    <text evidence="3">The sequence shown here is derived from an EMBL/GenBank/DDBJ whole genome shotgun (WGS) entry which is preliminary data.</text>
</comment>
<evidence type="ECO:0000313" key="4">
    <source>
        <dbReference type="Proteomes" id="UP000481288"/>
    </source>
</evidence>
<reference evidence="3 4" key="1">
    <citation type="submission" date="2018-05" db="EMBL/GenBank/DDBJ databases">
        <title>Whole genome sequencing for identification of molecular markers to develop diagnostic detection tools for the regulated plant pathogen Lachnellula willkommii.</title>
        <authorList>
            <person name="Giroux E."/>
            <person name="Bilodeau G."/>
        </authorList>
    </citation>
    <scope>NUCLEOTIDE SEQUENCE [LARGE SCALE GENOMIC DNA]</scope>
    <source>
        <strain evidence="3 4">CBS 625.97</strain>
    </source>
</reference>
<dbReference type="PANTHER" id="PTHR33112">
    <property type="entry name" value="DOMAIN PROTEIN, PUTATIVE-RELATED"/>
    <property type="match status" value="1"/>
</dbReference>